<sequence length="117" mass="12827">AGYLTKSEPADSVVKAIRAVALGKSYYSPEVQARIVVDAQGAKLSQQTRSRASTLTARELEVLRYVARGLSKKEIAQTMHLSPKTVNCHCTNVMTKLGIHDRVELTRFAIREGLAEA</sequence>
<dbReference type="InterPro" id="IPR000792">
    <property type="entry name" value="Tscrpt_reg_LuxR_C"/>
</dbReference>
<dbReference type="CDD" id="cd06170">
    <property type="entry name" value="LuxR_C_like"/>
    <property type="match status" value="1"/>
</dbReference>
<evidence type="ECO:0000313" key="5">
    <source>
        <dbReference type="EMBL" id="GAG26306.1"/>
    </source>
</evidence>
<gene>
    <name evidence="5" type="ORF">S01H1_48058</name>
</gene>
<evidence type="ECO:0000259" key="4">
    <source>
        <dbReference type="PROSITE" id="PS50043"/>
    </source>
</evidence>
<keyword evidence="1" id="KW-0805">Transcription regulation</keyword>
<comment type="caution">
    <text evidence="5">The sequence shown here is derived from an EMBL/GenBank/DDBJ whole genome shotgun (WGS) entry which is preliminary data.</text>
</comment>
<evidence type="ECO:0000256" key="2">
    <source>
        <dbReference type="ARBA" id="ARBA00023125"/>
    </source>
</evidence>
<reference evidence="5" key="1">
    <citation type="journal article" date="2014" name="Front. Microbiol.">
        <title>High frequency of phylogenetically diverse reductive dehalogenase-homologous genes in deep subseafloor sedimentary metagenomes.</title>
        <authorList>
            <person name="Kawai M."/>
            <person name="Futagami T."/>
            <person name="Toyoda A."/>
            <person name="Takaki Y."/>
            <person name="Nishi S."/>
            <person name="Hori S."/>
            <person name="Arai W."/>
            <person name="Tsubouchi T."/>
            <person name="Morono Y."/>
            <person name="Uchiyama I."/>
            <person name="Ito T."/>
            <person name="Fujiyama A."/>
            <person name="Inagaki F."/>
            <person name="Takami H."/>
        </authorList>
    </citation>
    <scope>NUCLEOTIDE SEQUENCE</scope>
    <source>
        <strain evidence="5">Expedition CK06-06</strain>
    </source>
</reference>
<dbReference type="GO" id="GO:0003677">
    <property type="term" value="F:DNA binding"/>
    <property type="evidence" value="ECO:0007669"/>
    <property type="project" value="UniProtKB-KW"/>
</dbReference>
<dbReference type="SUPFAM" id="SSF46894">
    <property type="entry name" value="C-terminal effector domain of the bipartite response regulators"/>
    <property type="match status" value="1"/>
</dbReference>
<dbReference type="Pfam" id="PF00196">
    <property type="entry name" value="GerE"/>
    <property type="match status" value="1"/>
</dbReference>
<organism evidence="5">
    <name type="scientific">marine sediment metagenome</name>
    <dbReference type="NCBI Taxonomy" id="412755"/>
    <lineage>
        <taxon>unclassified sequences</taxon>
        <taxon>metagenomes</taxon>
        <taxon>ecological metagenomes</taxon>
    </lineage>
</organism>
<dbReference type="EMBL" id="BARS01030849">
    <property type="protein sequence ID" value="GAG26306.1"/>
    <property type="molecule type" value="Genomic_DNA"/>
</dbReference>
<evidence type="ECO:0000256" key="3">
    <source>
        <dbReference type="ARBA" id="ARBA00023163"/>
    </source>
</evidence>
<dbReference type="PANTHER" id="PTHR43214:SF41">
    <property type="entry name" value="NITRATE_NITRITE RESPONSE REGULATOR PROTEIN NARP"/>
    <property type="match status" value="1"/>
</dbReference>
<dbReference type="InterPro" id="IPR039420">
    <property type="entry name" value="WalR-like"/>
</dbReference>
<proteinExistence type="predicted"/>
<protein>
    <recommendedName>
        <fullName evidence="4">HTH luxR-type domain-containing protein</fullName>
    </recommendedName>
</protein>
<feature type="non-terminal residue" evidence="5">
    <location>
        <position position="1"/>
    </location>
</feature>
<dbReference type="PANTHER" id="PTHR43214">
    <property type="entry name" value="TWO-COMPONENT RESPONSE REGULATOR"/>
    <property type="match status" value="1"/>
</dbReference>
<dbReference type="Gene3D" id="3.40.50.2300">
    <property type="match status" value="1"/>
</dbReference>
<keyword evidence="2" id="KW-0238">DNA-binding</keyword>
<dbReference type="SMART" id="SM00421">
    <property type="entry name" value="HTH_LUXR"/>
    <property type="match status" value="1"/>
</dbReference>
<name>X0XMU6_9ZZZZ</name>
<dbReference type="AlphaFoldDB" id="X0XMU6"/>
<feature type="domain" description="HTH luxR-type" evidence="4">
    <location>
        <begin position="48"/>
        <end position="113"/>
    </location>
</feature>
<dbReference type="PROSITE" id="PS50043">
    <property type="entry name" value="HTH_LUXR_2"/>
    <property type="match status" value="1"/>
</dbReference>
<dbReference type="PRINTS" id="PR00038">
    <property type="entry name" value="HTHLUXR"/>
</dbReference>
<accession>X0XMU6</accession>
<keyword evidence="3" id="KW-0804">Transcription</keyword>
<dbReference type="GO" id="GO:0006355">
    <property type="term" value="P:regulation of DNA-templated transcription"/>
    <property type="evidence" value="ECO:0007669"/>
    <property type="project" value="InterPro"/>
</dbReference>
<dbReference type="InterPro" id="IPR016032">
    <property type="entry name" value="Sig_transdc_resp-reg_C-effctor"/>
</dbReference>
<evidence type="ECO:0000256" key="1">
    <source>
        <dbReference type="ARBA" id="ARBA00023015"/>
    </source>
</evidence>